<evidence type="ECO:0000313" key="1">
    <source>
        <dbReference type="EMBL" id="MEQ2278484.1"/>
    </source>
</evidence>
<reference evidence="1 2" key="1">
    <citation type="submission" date="2021-06" db="EMBL/GenBank/DDBJ databases">
        <authorList>
            <person name="Palmer J.M."/>
        </authorList>
    </citation>
    <scope>NUCLEOTIDE SEQUENCE [LARGE SCALE GENOMIC DNA]</scope>
    <source>
        <strain evidence="1 2">XR_2019</strain>
        <tissue evidence="1">Muscle</tissue>
    </source>
</reference>
<organism evidence="1 2">
    <name type="scientific">Xenotaenia resolanae</name>
    <dbReference type="NCBI Taxonomy" id="208358"/>
    <lineage>
        <taxon>Eukaryota</taxon>
        <taxon>Metazoa</taxon>
        <taxon>Chordata</taxon>
        <taxon>Craniata</taxon>
        <taxon>Vertebrata</taxon>
        <taxon>Euteleostomi</taxon>
        <taxon>Actinopterygii</taxon>
        <taxon>Neopterygii</taxon>
        <taxon>Teleostei</taxon>
        <taxon>Neoteleostei</taxon>
        <taxon>Acanthomorphata</taxon>
        <taxon>Ovalentaria</taxon>
        <taxon>Atherinomorphae</taxon>
        <taxon>Cyprinodontiformes</taxon>
        <taxon>Goodeidae</taxon>
        <taxon>Xenotaenia</taxon>
    </lineage>
</organism>
<accession>A0ABV0XAP6</accession>
<dbReference type="Proteomes" id="UP001444071">
    <property type="component" value="Unassembled WGS sequence"/>
</dbReference>
<proteinExistence type="predicted"/>
<gene>
    <name evidence="1" type="ORF">XENORESO_019481</name>
</gene>
<evidence type="ECO:0000313" key="2">
    <source>
        <dbReference type="Proteomes" id="UP001444071"/>
    </source>
</evidence>
<protein>
    <submittedName>
        <fullName evidence="1">Uncharacterized protein</fullName>
    </submittedName>
</protein>
<comment type="caution">
    <text evidence="1">The sequence shown here is derived from an EMBL/GenBank/DDBJ whole genome shotgun (WGS) entry which is preliminary data.</text>
</comment>
<sequence>MFSDGMRICSHVINHSLFFLLWNRSDSGDGRTGGHLAAFFRFHTEQKKKHFSSAGRTRTNWSNQLVRVSLLKPVPAQLHHELQLTATCVLSSLMLHLLQVRSLQFLHAPLCCSLFLRDVSVPSQLLSCGVSSGRVKLFMDLLLESCLLYISQQCVLVEETRGEHLLLSAGAQLHLDSLCRFYQRMT</sequence>
<keyword evidence="2" id="KW-1185">Reference proteome</keyword>
<dbReference type="EMBL" id="JAHRIM010097297">
    <property type="protein sequence ID" value="MEQ2278484.1"/>
    <property type="molecule type" value="Genomic_DNA"/>
</dbReference>
<name>A0ABV0XAP6_9TELE</name>